<dbReference type="AlphaFoldDB" id="A0A5B7GVA1"/>
<dbReference type="Proteomes" id="UP000324222">
    <property type="component" value="Unassembled WGS sequence"/>
</dbReference>
<name>A0A5B7GVA1_PORTR</name>
<comment type="caution">
    <text evidence="1">The sequence shown here is derived from an EMBL/GenBank/DDBJ whole genome shotgun (WGS) entry which is preliminary data.</text>
</comment>
<proteinExistence type="predicted"/>
<reference evidence="1 2" key="1">
    <citation type="submission" date="2019-05" db="EMBL/GenBank/DDBJ databases">
        <title>Another draft genome of Portunus trituberculatus and its Hox gene families provides insights of decapod evolution.</title>
        <authorList>
            <person name="Jeong J.-H."/>
            <person name="Song I."/>
            <person name="Kim S."/>
            <person name="Choi T."/>
            <person name="Kim D."/>
            <person name="Ryu S."/>
            <person name="Kim W."/>
        </authorList>
    </citation>
    <scope>NUCLEOTIDE SEQUENCE [LARGE SCALE GENOMIC DNA]</scope>
    <source>
        <tissue evidence="1">Muscle</tissue>
    </source>
</reference>
<dbReference type="EMBL" id="VSRR010017577">
    <property type="protein sequence ID" value="MPC60484.1"/>
    <property type="molecule type" value="Genomic_DNA"/>
</dbReference>
<sequence length="109" mass="11491">MEGVLVPSATTHHRLSAADASLISSVMHHCHPAPPTHCPLLSHPHSVSSSSPVPLPPLLRIPEPLPLPCPHPSPLLLPAPNTLRNLTSFVSCVSGRKNSPSAAAFIFIK</sequence>
<organism evidence="1 2">
    <name type="scientific">Portunus trituberculatus</name>
    <name type="common">Swimming crab</name>
    <name type="synonym">Neptunus trituberculatus</name>
    <dbReference type="NCBI Taxonomy" id="210409"/>
    <lineage>
        <taxon>Eukaryota</taxon>
        <taxon>Metazoa</taxon>
        <taxon>Ecdysozoa</taxon>
        <taxon>Arthropoda</taxon>
        <taxon>Crustacea</taxon>
        <taxon>Multicrustacea</taxon>
        <taxon>Malacostraca</taxon>
        <taxon>Eumalacostraca</taxon>
        <taxon>Eucarida</taxon>
        <taxon>Decapoda</taxon>
        <taxon>Pleocyemata</taxon>
        <taxon>Brachyura</taxon>
        <taxon>Eubrachyura</taxon>
        <taxon>Portunoidea</taxon>
        <taxon>Portunidae</taxon>
        <taxon>Portuninae</taxon>
        <taxon>Portunus</taxon>
    </lineage>
</organism>
<accession>A0A5B7GVA1</accession>
<evidence type="ECO:0000313" key="1">
    <source>
        <dbReference type="EMBL" id="MPC60484.1"/>
    </source>
</evidence>
<gene>
    <name evidence="1" type="ORF">E2C01_054529</name>
</gene>
<keyword evidence="2" id="KW-1185">Reference proteome</keyword>
<evidence type="ECO:0000313" key="2">
    <source>
        <dbReference type="Proteomes" id="UP000324222"/>
    </source>
</evidence>
<protein>
    <submittedName>
        <fullName evidence="1">Uncharacterized protein</fullName>
    </submittedName>
</protein>